<evidence type="ECO:0000256" key="3">
    <source>
        <dbReference type="ARBA" id="ARBA00023157"/>
    </source>
</evidence>
<feature type="domain" description="Plastocyanin-like" evidence="5">
    <location>
        <begin position="215"/>
        <end position="395"/>
    </location>
</feature>
<keyword evidence="2" id="KW-0186">Copper</keyword>
<dbReference type="Pfam" id="PF00394">
    <property type="entry name" value="Cu-oxidase"/>
    <property type="match status" value="1"/>
</dbReference>
<evidence type="ECO:0000259" key="5">
    <source>
        <dbReference type="Pfam" id="PF00394"/>
    </source>
</evidence>
<evidence type="ECO:0000256" key="4">
    <source>
        <dbReference type="ARBA" id="ARBA00023180"/>
    </source>
</evidence>
<evidence type="ECO:0000313" key="7">
    <source>
        <dbReference type="EMBL" id="GJJ09696.1"/>
    </source>
</evidence>
<protein>
    <recommendedName>
        <fullName evidence="9">Multicopper oxidase</fullName>
    </recommendedName>
</protein>
<keyword evidence="4" id="KW-0325">Glycoprotein</keyword>
<dbReference type="GO" id="GO:0005507">
    <property type="term" value="F:copper ion binding"/>
    <property type="evidence" value="ECO:0007669"/>
    <property type="project" value="InterPro"/>
</dbReference>
<evidence type="ECO:0000259" key="6">
    <source>
        <dbReference type="Pfam" id="PF07732"/>
    </source>
</evidence>
<dbReference type="InterPro" id="IPR011707">
    <property type="entry name" value="Cu-oxidase-like_N"/>
</dbReference>
<dbReference type="PANTHER" id="PTHR11709:SF511">
    <property type="entry name" value="LACCASE"/>
    <property type="match status" value="1"/>
</dbReference>
<dbReference type="Proteomes" id="UP001050691">
    <property type="component" value="Unassembled WGS sequence"/>
</dbReference>
<comment type="caution">
    <text evidence="7">The sequence shown here is derived from an EMBL/GenBank/DDBJ whole genome shotgun (WGS) entry which is preliminary data.</text>
</comment>
<feature type="domain" description="Plastocyanin-like" evidence="6">
    <location>
        <begin position="95"/>
        <end position="204"/>
    </location>
</feature>
<gene>
    <name evidence="7" type="ORF">Clacol_003920</name>
</gene>
<organism evidence="7 8">
    <name type="scientific">Clathrus columnatus</name>
    <dbReference type="NCBI Taxonomy" id="1419009"/>
    <lineage>
        <taxon>Eukaryota</taxon>
        <taxon>Fungi</taxon>
        <taxon>Dikarya</taxon>
        <taxon>Basidiomycota</taxon>
        <taxon>Agaricomycotina</taxon>
        <taxon>Agaricomycetes</taxon>
        <taxon>Phallomycetidae</taxon>
        <taxon>Phallales</taxon>
        <taxon>Clathraceae</taxon>
        <taxon>Clathrus</taxon>
    </lineage>
</organism>
<evidence type="ECO:0000256" key="2">
    <source>
        <dbReference type="ARBA" id="ARBA00023008"/>
    </source>
</evidence>
<dbReference type="EMBL" id="BPWL01000004">
    <property type="protein sequence ID" value="GJJ09696.1"/>
    <property type="molecule type" value="Genomic_DNA"/>
</dbReference>
<dbReference type="PANTHER" id="PTHR11709">
    <property type="entry name" value="MULTI-COPPER OXIDASE"/>
    <property type="match status" value="1"/>
</dbReference>
<name>A0AAV5AB42_9AGAM</name>
<keyword evidence="3" id="KW-1015">Disulfide bond</keyword>
<reference evidence="7" key="1">
    <citation type="submission" date="2021-10" db="EMBL/GenBank/DDBJ databases">
        <title>De novo Genome Assembly of Clathrus columnatus (Basidiomycota, Fungi) Using Illumina and Nanopore Sequence Data.</title>
        <authorList>
            <person name="Ogiso-Tanaka E."/>
            <person name="Itagaki H."/>
            <person name="Hosoya T."/>
            <person name="Hosaka K."/>
        </authorList>
    </citation>
    <scope>NUCLEOTIDE SEQUENCE</scope>
    <source>
        <strain evidence="7">MO-923</strain>
    </source>
</reference>
<evidence type="ECO:0000313" key="8">
    <source>
        <dbReference type="Proteomes" id="UP001050691"/>
    </source>
</evidence>
<dbReference type="Pfam" id="PF07732">
    <property type="entry name" value="Cu-oxidase_3"/>
    <property type="match status" value="1"/>
</dbReference>
<keyword evidence="8" id="KW-1185">Reference proteome</keyword>
<sequence>MFELCLRTGSRPRFEVFLLLLAVGTPLAFIWSQQLEFGLPFVSRQKFKETGLIHVSKLAPLQPQLESDFLLSKIAGQPPQTRVYDFFIDLARGAPDGVPRTMLVVNGRYPGPTIVANQWDRLVVNVHNNLPNATSIHWHGLFQNGTNYYDGTAGITQCGIPPGESLTYKYIKVSPSVIFMDRLGGNSTQYSDGITGALIVNPTESPLDFPTWDEELVIQLSDWYHDMSEALLLDYFSPEGITGYQGTEPVPDSGVSRFDIRHNSVITQPNRQLMGLVNIGQQDLLARILMCAKFTLQPNKAYRLRLVNTGSFANIRFSIDWHPLLLIEADGTLIKPVLAEAINIAVAQRYSAVIYTNSTHAQNKTFWMRAQIESDMFRYDQVGQNRDIRGILRYELADGLPGDPHSPNPGPGVSNILDANGFTHFQPFIPDPLQTQHGSIT</sequence>
<dbReference type="SUPFAM" id="SSF49503">
    <property type="entry name" value="Cupredoxins"/>
    <property type="match status" value="2"/>
</dbReference>
<dbReference type="InterPro" id="IPR045087">
    <property type="entry name" value="Cu-oxidase_fam"/>
</dbReference>
<accession>A0AAV5AB42</accession>
<proteinExistence type="inferred from homology"/>
<dbReference type="InterPro" id="IPR008972">
    <property type="entry name" value="Cupredoxin"/>
</dbReference>
<dbReference type="AlphaFoldDB" id="A0AAV5AB42"/>
<dbReference type="InterPro" id="IPR001117">
    <property type="entry name" value="Cu-oxidase_2nd"/>
</dbReference>
<comment type="similarity">
    <text evidence="1">Belongs to the multicopper oxidase family.</text>
</comment>
<evidence type="ECO:0008006" key="9">
    <source>
        <dbReference type="Google" id="ProtNLM"/>
    </source>
</evidence>
<evidence type="ECO:0000256" key="1">
    <source>
        <dbReference type="ARBA" id="ARBA00010609"/>
    </source>
</evidence>
<dbReference type="GO" id="GO:0016491">
    <property type="term" value="F:oxidoreductase activity"/>
    <property type="evidence" value="ECO:0007669"/>
    <property type="project" value="UniProtKB-ARBA"/>
</dbReference>
<dbReference type="Gene3D" id="2.60.40.420">
    <property type="entry name" value="Cupredoxins - blue copper proteins"/>
    <property type="match status" value="2"/>
</dbReference>